<organism evidence="3 4">
    <name type="scientific">Panaeolus cyanescens</name>
    <dbReference type="NCBI Taxonomy" id="181874"/>
    <lineage>
        <taxon>Eukaryota</taxon>
        <taxon>Fungi</taxon>
        <taxon>Dikarya</taxon>
        <taxon>Basidiomycota</taxon>
        <taxon>Agaricomycotina</taxon>
        <taxon>Agaricomycetes</taxon>
        <taxon>Agaricomycetidae</taxon>
        <taxon>Agaricales</taxon>
        <taxon>Agaricineae</taxon>
        <taxon>Galeropsidaceae</taxon>
        <taxon>Panaeolus</taxon>
    </lineage>
</organism>
<name>A0A409YE09_9AGAR</name>
<comment type="caution">
    <text evidence="3">The sequence shown here is derived from an EMBL/GenBank/DDBJ whole genome shotgun (WGS) entry which is preliminary data.</text>
</comment>
<evidence type="ECO:0000313" key="3">
    <source>
        <dbReference type="EMBL" id="PPR01252.1"/>
    </source>
</evidence>
<keyword evidence="2" id="KW-0472">Membrane</keyword>
<evidence type="ECO:0000256" key="1">
    <source>
        <dbReference type="SAM" id="MobiDB-lite"/>
    </source>
</evidence>
<dbReference type="AlphaFoldDB" id="A0A409YE09"/>
<reference evidence="3 4" key="1">
    <citation type="journal article" date="2018" name="Evol. Lett.">
        <title>Horizontal gene cluster transfer increased hallucinogenic mushroom diversity.</title>
        <authorList>
            <person name="Reynolds H.T."/>
            <person name="Vijayakumar V."/>
            <person name="Gluck-Thaler E."/>
            <person name="Korotkin H.B."/>
            <person name="Matheny P.B."/>
            <person name="Slot J.C."/>
        </authorList>
    </citation>
    <scope>NUCLEOTIDE SEQUENCE [LARGE SCALE GENOMIC DNA]</scope>
    <source>
        <strain evidence="3 4">2629</strain>
    </source>
</reference>
<dbReference type="CDD" id="cd12087">
    <property type="entry name" value="TM_EGFR-like"/>
    <property type="match status" value="1"/>
</dbReference>
<feature type="region of interest" description="Disordered" evidence="1">
    <location>
        <begin position="304"/>
        <end position="394"/>
    </location>
</feature>
<protein>
    <submittedName>
        <fullName evidence="3">Uncharacterized protein</fullName>
    </submittedName>
</protein>
<evidence type="ECO:0000256" key="2">
    <source>
        <dbReference type="SAM" id="Phobius"/>
    </source>
</evidence>
<proteinExistence type="predicted"/>
<feature type="compositionally biased region" description="Low complexity" evidence="1">
    <location>
        <begin position="315"/>
        <end position="324"/>
    </location>
</feature>
<evidence type="ECO:0000313" key="4">
    <source>
        <dbReference type="Proteomes" id="UP000284842"/>
    </source>
</evidence>
<dbReference type="EMBL" id="NHTK01001263">
    <property type="protein sequence ID" value="PPR01252.1"/>
    <property type="molecule type" value="Genomic_DNA"/>
</dbReference>
<dbReference type="InParanoid" id="A0A409YE09"/>
<dbReference type="OrthoDB" id="3052647at2759"/>
<keyword evidence="4" id="KW-1185">Reference proteome</keyword>
<keyword evidence="2" id="KW-1133">Transmembrane helix</keyword>
<dbReference type="Proteomes" id="UP000284842">
    <property type="component" value="Unassembled WGS sequence"/>
</dbReference>
<feature type="transmembrane region" description="Helical" evidence="2">
    <location>
        <begin position="271"/>
        <end position="294"/>
    </location>
</feature>
<sequence length="394" mass="43419">MTNVATRLKTIEPLVIIDGSSSSIRYEGEWLQMPPTSVMVNAAIFSEPPFSNVLRQAPPNKVVSLSHTFVASWIQLQATIFDPHNKSNWKATCTVDGQEVEMDGYTRGAYRNLYPFCEGRDLSTSSPHVFNFTIEVFDDQTGIWFDRLVTSPGPLGNLGYPLNQIPLTDPWVSYQGTWEDSLLGHFTNRTGSKAIINFNEIEAGVQTQKGKLLFRTPDREHGLHSAEVTYDVAGRALWLDYLVVENPGVDVSLVLVSVPDPRFAKVTTATLIGICVGVGAGVILVVAVVLFIFYRRRQQSKMLKKSQSPNPFPITPSESPSISSLTKGSPTVASPMRDSDSVTPIGPAMANSKGTPVSELPYPRQSLHLRTIHYPEETPPPYQQAGPSTREETQ</sequence>
<accession>A0A409YE09</accession>
<gene>
    <name evidence="3" type="ORF">CVT24_006016</name>
</gene>
<keyword evidence="2" id="KW-0812">Transmembrane</keyword>